<organism evidence="14 15">
    <name type="scientific">Rhizoclosmatium globosum</name>
    <dbReference type="NCBI Taxonomy" id="329046"/>
    <lineage>
        <taxon>Eukaryota</taxon>
        <taxon>Fungi</taxon>
        <taxon>Fungi incertae sedis</taxon>
        <taxon>Chytridiomycota</taxon>
        <taxon>Chytridiomycota incertae sedis</taxon>
        <taxon>Chytridiomycetes</taxon>
        <taxon>Chytridiales</taxon>
        <taxon>Chytriomycetaceae</taxon>
        <taxon>Rhizoclosmatium</taxon>
    </lineage>
</organism>
<dbReference type="Proteomes" id="UP000193642">
    <property type="component" value="Unassembled WGS sequence"/>
</dbReference>
<protein>
    <recommendedName>
        <fullName evidence="11">Palmitoyltransferase</fullName>
        <ecNumber evidence="11">2.3.1.225</ecNumber>
    </recommendedName>
</protein>
<dbReference type="GO" id="GO:0005794">
    <property type="term" value="C:Golgi apparatus"/>
    <property type="evidence" value="ECO:0007669"/>
    <property type="project" value="TreeGrafter"/>
</dbReference>
<dbReference type="EC" id="2.3.1.225" evidence="11"/>
<keyword evidence="5 11" id="KW-1133">Transmembrane helix</keyword>
<evidence type="ECO:0000256" key="2">
    <source>
        <dbReference type="ARBA" id="ARBA00008574"/>
    </source>
</evidence>
<evidence type="ECO:0000313" key="15">
    <source>
        <dbReference type="Proteomes" id="UP000193642"/>
    </source>
</evidence>
<dbReference type="PANTHER" id="PTHR22883">
    <property type="entry name" value="ZINC FINGER DHHC DOMAIN CONTAINING PROTEIN"/>
    <property type="match status" value="1"/>
</dbReference>
<feature type="transmembrane region" description="Helical" evidence="11">
    <location>
        <begin position="75"/>
        <end position="98"/>
    </location>
</feature>
<evidence type="ECO:0000256" key="4">
    <source>
        <dbReference type="ARBA" id="ARBA00022692"/>
    </source>
</evidence>
<dbReference type="PROSITE" id="PS50216">
    <property type="entry name" value="DHHC"/>
    <property type="match status" value="1"/>
</dbReference>
<dbReference type="InterPro" id="IPR001594">
    <property type="entry name" value="Palmitoyltrfase_DHHC"/>
</dbReference>
<evidence type="ECO:0000256" key="12">
    <source>
        <dbReference type="SAM" id="MobiDB-lite"/>
    </source>
</evidence>
<sequence length="296" mass="32918">MRWATAGSNTNQVQPSRPTENLELKSTTPNSSLPHSDSSILRKKPPFFVCSTADYFSQPGNQVDLTWRRTSGVRFLSILLPLAILQLVCTFLTVFIDAEDRTCHEARKSGHPRNTDFIKKPGYAVIDASGHCGICDVVVQSGTKHCKQCNKCVSGFDHHCGYLNVCVGARNYHFHILTAIVVLSGWVIGIYFRNRESFNETVWGMLGKDVPGMQETIATFVFLNLLIATLMAAAVYSLLAFHLKLVILNLTTYQYHEACEDADVQGSSKDHLSASRKVRGWIFGQGNHSIHPRSSL</sequence>
<name>A0A1Y2D3A5_9FUNG</name>
<proteinExistence type="inferred from homology"/>
<evidence type="ECO:0000256" key="5">
    <source>
        <dbReference type="ARBA" id="ARBA00022989"/>
    </source>
</evidence>
<dbReference type="GO" id="GO:0019706">
    <property type="term" value="F:protein-cysteine S-palmitoyltransferase activity"/>
    <property type="evidence" value="ECO:0007669"/>
    <property type="project" value="UniProtKB-EC"/>
</dbReference>
<keyword evidence="9 11" id="KW-0012">Acyltransferase</keyword>
<evidence type="ECO:0000256" key="7">
    <source>
        <dbReference type="ARBA" id="ARBA00023139"/>
    </source>
</evidence>
<evidence type="ECO:0000256" key="10">
    <source>
        <dbReference type="ARBA" id="ARBA00048048"/>
    </source>
</evidence>
<keyword evidence="6 11" id="KW-0472">Membrane</keyword>
<feature type="transmembrane region" description="Helical" evidence="11">
    <location>
        <begin position="217"/>
        <end position="239"/>
    </location>
</feature>
<dbReference type="STRING" id="329046.A0A1Y2D3A5"/>
<dbReference type="PANTHER" id="PTHR22883:SF301">
    <property type="entry name" value="PALMITOYLTRANSFERASE ZDHHC12"/>
    <property type="match status" value="1"/>
</dbReference>
<feature type="transmembrane region" description="Helical" evidence="11">
    <location>
        <begin position="172"/>
        <end position="192"/>
    </location>
</feature>
<keyword evidence="7" id="KW-0564">Palmitate</keyword>
<keyword evidence="4 11" id="KW-0812">Transmembrane</keyword>
<keyword evidence="3 11" id="KW-0808">Transferase</keyword>
<dbReference type="GO" id="GO:0006612">
    <property type="term" value="P:protein targeting to membrane"/>
    <property type="evidence" value="ECO:0007669"/>
    <property type="project" value="TreeGrafter"/>
</dbReference>
<evidence type="ECO:0000256" key="6">
    <source>
        <dbReference type="ARBA" id="ARBA00023136"/>
    </source>
</evidence>
<keyword evidence="8" id="KW-0449">Lipoprotein</keyword>
<evidence type="ECO:0000256" key="1">
    <source>
        <dbReference type="ARBA" id="ARBA00004127"/>
    </source>
</evidence>
<comment type="similarity">
    <text evidence="2 11">Belongs to the DHHC palmitoyltransferase family.</text>
</comment>
<dbReference type="InterPro" id="IPR039859">
    <property type="entry name" value="PFA4/ZDH16/20/ERF2-like"/>
</dbReference>
<reference evidence="14 15" key="1">
    <citation type="submission" date="2016-07" db="EMBL/GenBank/DDBJ databases">
        <title>Pervasive Adenine N6-methylation of Active Genes in Fungi.</title>
        <authorList>
            <consortium name="DOE Joint Genome Institute"/>
            <person name="Mondo S.J."/>
            <person name="Dannebaum R.O."/>
            <person name="Kuo R.C."/>
            <person name="Labutti K."/>
            <person name="Haridas S."/>
            <person name="Kuo A."/>
            <person name="Salamov A."/>
            <person name="Ahrendt S.R."/>
            <person name="Lipzen A."/>
            <person name="Sullivan W."/>
            <person name="Andreopoulos W.B."/>
            <person name="Clum A."/>
            <person name="Lindquist E."/>
            <person name="Daum C."/>
            <person name="Ramamoorthy G.K."/>
            <person name="Gryganskyi A."/>
            <person name="Culley D."/>
            <person name="Magnuson J.K."/>
            <person name="James T.Y."/>
            <person name="O'Malley M.A."/>
            <person name="Stajich J.E."/>
            <person name="Spatafora J.W."/>
            <person name="Visel A."/>
            <person name="Grigoriev I.V."/>
        </authorList>
    </citation>
    <scope>NUCLEOTIDE SEQUENCE [LARGE SCALE GENOMIC DNA]</scope>
    <source>
        <strain evidence="14 15">JEL800</strain>
    </source>
</reference>
<evidence type="ECO:0000259" key="13">
    <source>
        <dbReference type="Pfam" id="PF01529"/>
    </source>
</evidence>
<feature type="domain" description="Palmitoyltransferase DHHC" evidence="13">
    <location>
        <begin position="130"/>
        <end position="256"/>
    </location>
</feature>
<comment type="subcellular location">
    <subcellularLocation>
        <location evidence="1">Endomembrane system</location>
        <topology evidence="1">Multi-pass membrane protein</topology>
    </subcellularLocation>
</comment>
<comment type="catalytic activity">
    <reaction evidence="10 11">
        <text>L-cysteinyl-[protein] + hexadecanoyl-CoA = S-hexadecanoyl-L-cysteinyl-[protein] + CoA</text>
        <dbReference type="Rhea" id="RHEA:36683"/>
        <dbReference type="Rhea" id="RHEA-COMP:10131"/>
        <dbReference type="Rhea" id="RHEA-COMP:11032"/>
        <dbReference type="ChEBI" id="CHEBI:29950"/>
        <dbReference type="ChEBI" id="CHEBI:57287"/>
        <dbReference type="ChEBI" id="CHEBI:57379"/>
        <dbReference type="ChEBI" id="CHEBI:74151"/>
        <dbReference type="EC" id="2.3.1.225"/>
    </reaction>
</comment>
<gene>
    <name evidence="14" type="ORF">BCR33DRAFT_711130</name>
</gene>
<dbReference type="AlphaFoldDB" id="A0A1Y2D3A5"/>
<dbReference type="Pfam" id="PF01529">
    <property type="entry name" value="DHHC"/>
    <property type="match status" value="1"/>
</dbReference>
<accession>A0A1Y2D3A5</accession>
<evidence type="ECO:0000313" key="14">
    <source>
        <dbReference type="EMBL" id="ORY53771.1"/>
    </source>
</evidence>
<evidence type="ECO:0000256" key="8">
    <source>
        <dbReference type="ARBA" id="ARBA00023288"/>
    </source>
</evidence>
<dbReference type="EMBL" id="MCGO01000001">
    <property type="protein sequence ID" value="ORY53771.1"/>
    <property type="molecule type" value="Genomic_DNA"/>
</dbReference>
<feature type="region of interest" description="Disordered" evidence="12">
    <location>
        <begin position="1"/>
        <end position="39"/>
    </location>
</feature>
<evidence type="ECO:0000256" key="9">
    <source>
        <dbReference type="ARBA" id="ARBA00023315"/>
    </source>
</evidence>
<evidence type="ECO:0000256" key="3">
    <source>
        <dbReference type="ARBA" id="ARBA00022679"/>
    </source>
</evidence>
<keyword evidence="15" id="KW-1185">Reference proteome</keyword>
<dbReference type="GO" id="GO:0005783">
    <property type="term" value="C:endoplasmic reticulum"/>
    <property type="evidence" value="ECO:0007669"/>
    <property type="project" value="TreeGrafter"/>
</dbReference>
<dbReference type="OrthoDB" id="9909019at2759"/>
<comment type="caution">
    <text evidence="14">The sequence shown here is derived from an EMBL/GenBank/DDBJ whole genome shotgun (WGS) entry which is preliminary data.</text>
</comment>
<evidence type="ECO:0000256" key="11">
    <source>
        <dbReference type="RuleBase" id="RU079119"/>
    </source>
</evidence>
<comment type="domain">
    <text evidence="11">The DHHC domain is required for palmitoyltransferase activity.</text>
</comment>